<dbReference type="GO" id="GO:0072659">
    <property type="term" value="P:protein localization to plasma membrane"/>
    <property type="evidence" value="ECO:0007669"/>
    <property type="project" value="TreeGrafter"/>
</dbReference>
<evidence type="ECO:0000256" key="2">
    <source>
        <dbReference type="ARBA" id="ARBA00007087"/>
    </source>
</evidence>
<protein>
    <recommendedName>
        <fullName evidence="12">Receptor activity-modifying protein 3</fullName>
    </recommendedName>
</protein>
<reference evidence="15" key="2">
    <citation type="submission" date="2025-09" db="UniProtKB">
        <authorList>
            <consortium name="Ensembl"/>
        </authorList>
    </citation>
    <scope>IDENTIFICATION</scope>
</reference>
<dbReference type="Proteomes" id="UP000261540">
    <property type="component" value="Unplaced"/>
</dbReference>
<evidence type="ECO:0000313" key="15">
    <source>
        <dbReference type="Ensembl" id="ENSPKIP00000014689.1"/>
    </source>
</evidence>
<keyword evidence="5 13" id="KW-0812">Transmembrane</keyword>
<dbReference type="GO" id="GO:0006816">
    <property type="term" value="P:calcium ion transport"/>
    <property type="evidence" value="ECO:0007669"/>
    <property type="project" value="TreeGrafter"/>
</dbReference>
<feature type="chain" id="PRO_5017434989" description="Receptor activity-modifying protein 3" evidence="14">
    <location>
        <begin position="21"/>
        <end position="171"/>
    </location>
</feature>
<evidence type="ECO:0000256" key="4">
    <source>
        <dbReference type="ARBA" id="ARBA00022475"/>
    </source>
</evidence>
<dbReference type="AlphaFoldDB" id="A0A3B3R8W8"/>
<dbReference type="GO" id="GO:0008277">
    <property type="term" value="P:regulation of G protein-coupled receptor signaling pathway"/>
    <property type="evidence" value="ECO:0007669"/>
    <property type="project" value="InterPro"/>
</dbReference>
<sequence>MDKNAPLITDLFVCWLFVSAMTTSGWAAAENINKQKELLSSLDVRSRPVLCNETALLLEMQWCGDWFKREMELIPQRNWCNLSYFIWKYNHFSNCSEDKAVSTGCYWPNPLVENYIIHVHRLFFSNCTLSHVVLVDPPDYMLTMLIFVPVFLTLAMVALVVWCSKRGDFAA</sequence>
<dbReference type="GO" id="GO:0006886">
    <property type="term" value="P:intracellular protein transport"/>
    <property type="evidence" value="ECO:0007669"/>
    <property type="project" value="InterPro"/>
</dbReference>
<dbReference type="OrthoDB" id="9940331at2759"/>
<dbReference type="InterPro" id="IPR038126">
    <property type="entry name" value="RAMP_sf"/>
</dbReference>
<reference evidence="15" key="1">
    <citation type="submission" date="2025-08" db="UniProtKB">
        <authorList>
            <consortium name="Ensembl"/>
        </authorList>
    </citation>
    <scope>IDENTIFICATION</scope>
</reference>
<dbReference type="Gene3D" id="1.10.150.510">
    <property type="entry name" value="Receptor activity modifying family"/>
    <property type="match status" value="1"/>
</dbReference>
<keyword evidence="9" id="KW-1015">Disulfide bond</keyword>
<dbReference type="GeneTree" id="ENSGT00940000161026"/>
<dbReference type="GO" id="GO:0032870">
    <property type="term" value="P:cellular response to hormone stimulus"/>
    <property type="evidence" value="ECO:0007669"/>
    <property type="project" value="TreeGrafter"/>
</dbReference>
<dbReference type="GO" id="GO:0009986">
    <property type="term" value="C:cell surface"/>
    <property type="evidence" value="ECO:0007669"/>
    <property type="project" value="TreeGrafter"/>
</dbReference>
<keyword evidence="6 14" id="KW-0732">Signal</keyword>
<dbReference type="PANTHER" id="PTHR14076:SF2">
    <property type="entry name" value="RECEPTOR ACTIVITY-MODIFYING PROTEIN 3"/>
    <property type="match status" value="1"/>
</dbReference>
<evidence type="ECO:0000256" key="13">
    <source>
        <dbReference type="SAM" id="Phobius"/>
    </source>
</evidence>
<evidence type="ECO:0000313" key="16">
    <source>
        <dbReference type="Proteomes" id="UP000261540"/>
    </source>
</evidence>
<evidence type="ECO:0000256" key="12">
    <source>
        <dbReference type="ARBA" id="ARBA00041072"/>
    </source>
</evidence>
<dbReference type="GO" id="GO:0005886">
    <property type="term" value="C:plasma membrane"/>
    <property type="evidence" value="ECO:0007669"/>
    <property type="project" value="UniProtKB-SubCell"/>
</dbReference>
<evidence type="ECO:0000256" key="10">
    <source>
        <dbReference type="ARBA" id="ARBA00023170"/>
    </source>
</evidence>
<comment type="similarity">
    <text evidence="2">Belongs to the RAMP family.</text>
</comment>
<keyword evidence="16" id="KW-1185">Reference proteome</keyword>
<evidence type="ECO:0000256" key="3">
    <source>
        <dbReference type="ARBA" id="ARBA00022448"/>
    </source>
</evidence>
<evidence type="ECO:0000256" key="6">
    <source>
        <dbReference type="ARBA" id="ARBA00022729"/>
    </source>
</evidence>
<evidence type="ECO:0000256" key="8">
    <source>
        <dbReference type="ARBA" id="ARBA00023136"/>
    </source>
</evidence>
<proteinExistence type="inferred from homology"/>
<feature type="transmembrane region" description="Helical" evidence="13">
    <location>
        <begin position="140"/>
        <end position="163"/>
    </location>
</feature>
<keyword evidence="10" id="KW-0675">Receptor</keyword>
<dbReference type="Ensembl" id="ENSPKIT00000039140.1">
    <property type="protein sequence ID" value="ENSPKIP00000014689.1"/>
    <property type="gene ID" value="ENSPKIG00000001674.1"/>
</dbReference>
<evidence type="ECO:0000256" key="7">
    <source>
        <dbReference type="ARBA" id="ARBA00022989"/>
    </source>
</evidence>
<dbReference type="GO" id="GO:0043235">
    <property type="term" value="C:receptor complex"/>
    <property type="evidence" value="ECO:0007669"/>
    <property type="project" value="TreeGrafter"/>
</dbReference>
<dbReference type="STRING" id="1676925.ENSPKIP00000014689"/>
<evidence type="ECO:0000256" key="1">
    <source>
        <dbReference type="ARBA" id="ARBA00004251"/>
    </source>
</evidence>
<keyword evidence="8 13" id="KW-0472">Membrane</keyword>
<dbReference type="InterPro" id="IPR006985">
    <property type="entry name" value="RAMP"/>
</dbReference>
<feature type="signal peptide" evidence="14">
    <location>
        <begin position="1"/>
        <end position="20"/>
    </location>
</feature>
<name>A0A3B3R8W8_9TELE</name>
<evidence type="ECO:0000256" key="5">
    <source>
        <dbReference type="ARBA" id="ARBA00022692"/>
    </source>
</evidence>
<comment type="subcellular location">
    <subcellularLocation>
        <location evidence="1">Cell membrane</location>
        <topology evidence="1">Single-pass type I membrane protein</topology>
    </subcellularLocation>
</comment>
<evidence type="ECO:0000256" key="11">
    <source>
        <dbReference type="ARBA" id="ARBA00023180"/>
    </source>
</evidence>
<keyword evidence="3" id="KW-0813">Transport</keyword>
<evidence type="ECO:0000256" key="14">
    <source>
        <dbReference type="SAM" id="SignalP"/>
    </source>
</evidence>
<dbReference type="GO" id="GO:0015026">
    <property type="term" value="F:coreceptor activity"/>
    <property type="evidence" value="ECO:0007669"/>
    <property type="project" value="InterPro"/>
</dbReference>
<dbReference type="GO" id="GO:0007186">
    <property type="term" value="P:G protein-coupled receptor signaling pathway"/>
    <property type="evidence" value="ECO:0007669"/>
    <property type="project" value="TreeGrafter"/>
</dbReference>
<keyword evidence="7 13" id="KW-1133">Transmembrane helix</keyword>
<keyword evidence="4" id="KW-1003">Cell membrane</keyword>
<dbReference type="PANTHER" id="PTHR14076">
    <property type="entry name" value="RECEPTOR ACTIVITY MODIFYING PROTEIN RAMP"/>
    <property type="match status" value="1"/>
</dbReference>
<evidence type="ECO:0000256" key="9">
    <source>
        <dbReference type="ARBA" id="ARBA00023157"/>
    </source>
</evidence>
<keyword evidence="11" id="KW-0325">Glycoprotein</keyword>
<organism evidence="15 16">
    <name type="scientific">Paramormyrops kingsleyae</name>
    <dbReference type="NCBI Taxonomy" id="1676925"/>
    <lineage>
        <taxon>Eukaryota</taxon>
        <taxon>Metazoa</taxon>
        <taxon>Chordata</taxon>
        <taxon>Craniata</taxon>
        <taxon>Vertebrata</taxon>
        <taxon>Euteleostomi</taxon>
        <taxon>Actinopterygii</taxon>
        <taxon>Neopterygii</taxon>
        <taxon>Teleostei</taxon>
        <taxon>Osteoglossocephala</taxon>
        <taxon>Osteoglossomorpha</taxon>
        <taxon>Osteoglossiformes</taxon>
        <taxon>Mormyridae</taxon>
        <taxon>Paramormyrops</taxon>
    </lineage>
</organism>
<dbReference type="GO" id="GO:0031623">
    <property type="term" value="P:receptor internalization"/>
    <property type="evidence" value="ECO:0007669"/>
    <property type="project" value="TreeGrafter"/>
</dbReference>
<dbReference type="Pfam" id="PF04901">
    <property type="entry name" value="RAMP"/>
    <property type="match status" value="1"/>
</dbReference>
<accession>A0A3B3R8W8</accession>